<dbReference type="EMBL" id="CP034759">
    <property type="protein sequence ID" value="QBG35595.1"/>
    <property type="molecule type" value="Genomic_DNA"/>
</dbReference>
<keyword evidence="3" id="KW-0378">Hydrolase</keyword>
<sequence>MLLKSLILLLSLLILPTSSAKEFSEHAKLFLVGGGLKTCSSMSVNQCLSTKLIESDDKSQALYQISKESIDLLFQYWPSDHLERQKKALKPLLEKMRQANKGVLNKSQLRRLWIDNGGKKLINQLADREYYLMLDALELGLVNDKDFRRSERVSLANTKNQFSREIFESFTQLAGLKAAAKGKKAPDILVVTASARDPFEAVDFYVDVFSQAGAAVTWLPIDAGLNALWQERGQAANICHYLEQYQADKLGTIKRKFVYPDHFLTQQQWCQSPQRFINAIQQADGLFINGGDQSLTLQAFKNKDGSDNALLAAIRKQVDSNQLVIGGTSAGTAVMSGGIYDNKPIPMITNGRSAAALVRGAKADVLPSAGCQKDNQCGDVLNEDLTFNSQGGLGLFTWGIMDTHFSERGRQGRLVRLLEDTETRFAFGVDEATALVVAWQQMDTITMQVVGQTGVYIVEQGTGENKGKTLTHFPTRDDVIKLQHGQLSFTFADWKSPVVEKSLTQNFADIFEGENYLVAVDALCRASAQKQKLVSHYNESEIQISLLKGKNWHNGVGKFSTPSGEKSYCSYQNVSFYYQVN</sequence>
<keyword evidence="2" id="KW-0645">Protease</keyword>
<dbReference type="GO" id="GO:0008236">
    <property type="term" value="F:serine-type peptidase activity"/>
    <property type="evidence" value="ECO:0007669"/>
    <property type="project" value="UniProtKB-KW"/>
</dbReference>
<evidence type="ECO:0008006" key="8">
    <source>
        <dbReference type="Google" id="ProtNLM"/>
    </source>
</evidence>
<evidence type="ECO:0000256" key="1">
    <source>
        <dbReference type="ARBA" id="ARBA00006534"/>
    </source>
</evidence>
<keyword evidence="7" id="KW-1185">Reference proteome</keyword>
<feature type="chain" id="PRO_5020647477" description="Cyanophycinase" evidence="5">
    <location>
        <begin position="21"/>
        <end position="581"/>
    </location>
</feature>
<dbReference type="RefSeq" id="WP_130600924.1">
    <property type="nucleotide sequence ID" value="NZ_CP034759.1"/>
</dbReference>
<dbReference type="Gene3D" id="3.40.50.880">
    <property type="match status" value="1"/>
</dbReference>
<dbReference type="AlphaFoldDB" id="A0A4P6P801"/>
<dbReference type="Proteomes" id="UP000290244">
    <property type="component" value="Chromosome"/>
</dbReference>
<reference evidence="6 7" key="1">
    <citation type="submission" date="2018-12" db="EMBL/GenBank/DDBJ databases">
        <title>Complete genome of Litorilituus sediminis.</title>
        <authorList>
            <person name="Liu A."/>
            <person name="Rong J."/>
        </authorList>
    </citation>
    <scope>NUCLEOTIDE SEQUENCE [LARGE SCALE GENOMIC DNA]</scope>
    <source>
        <strain evidence="6 7">JCM 17549</strain>
    </source>
</reference>
<dbReference type="PANTHER" id="PTHR36175">
    <property type="entry name" value="CYANOPHYCINASE"/>
    <property type="match status" value="1"/>
</dbReference>
<protein>
    <recommendedName>
        <fullName evidence="8">Cyanophycinase</fullName>
    </recommendedName>
</protein>
<dbReference type="Pfam" id="PF03575">
    <property type="entry name" value="Peptidase_S51"/>
    <property type="match status" value="1"/>
</dbReference>
<organism evidence="6 7">
    <name type="scientific">Litorilituus sediminis</name>
    <dbReference type="NCBI Taxonomy" id="718192"/>
    <lineage>
        <taxon>Bacteria</taxon>
        <taxon>Pseudomonadati</taxon>
        <taxon>Pseudomonadota</taxon>
        <taxon>Gammaproteobacteria</taxon>
        <taxon>Alteromonadales</taxon>
        <taxon>Colwelliaceae</taxon>
        <taxon>Litorilituus</taxon>
    </lineage>
</organism>
<dbReference type="PANTHER" id="PTHR36175:SF1">
    <property type="entry name" value="CYANOPHYCINASE"/>
    <property type="match status" value="1"/>
</dbReference>
<evidence type="ECO:0000256" key="2">
    <source>
        <dbReference type="ARBA" id="ARBA00022670"/>
    </source>
</evidence>
<comment type="similarity">
    <text evidence="1">Belongs to the peptidase S51 family.</text>
</comment>
<name>A0A4P6P801_9GAMM</name>
<dbReference type="SUPFAM" id="SSF52317">
    <property type="entry name" value="Class I glutamine amidotransferase-like"/>
    <property type="match status" value="1"/>
</dbReference>
<evidence type="ECO:0000313" key="6">
    <source>
        <dbReference type="EMBL" id="QBG35595.1"/>
    </source>
</evidence>
<dbReference type="InterPro" id="IPR029062">
    <property type="entry name" value="Class_I_gatase-like"/>
</dbReference>
<evidence type="ECO:0000256" key="5">
    <source>
        <dbReference type="SAM" id="SignalP"/>
    </source>
</evidence>
<feature type="signal peptide" evidence="5">
    <location>
        <begin position="1"/>
        <end position="20"/>
    </location>
</feature>
<dbReference type="KEGG" id="lsd:EMK97_07650"/>
<keyword evidence="5" id="KW-0732">Signal</keyword>
<evidence type="ECO:0000256" key="4">
    <source>
        <dbReference type="ARBA" id="ARBA00022825"/>
    </source>
</evidence>
<gene>
    <name evidence="6" type="ORF">EMK97_07650</name>
</gene>
<dbReference type="InterPro" id="IPR005320">
    <property type="entry name" value="Peptidase_S51"/>
</dbReference>
<evidence type="ECO:0000256" key="3">
    <source>
        <dbReference type="ARBA" id="ARBA00022801"/>
    </source>
</evidence>
<dbReference type="CDD" id="cd03145">
    <property type="entry name" value="GAT1_cyanophycinase"/>
    <property type="match status" value="1"/>
</dbReference>
<accession>A0A4P6P801</accession>
<dbReference type="GO" id="GO:0006508">
    <property type="term" value="P:proteolysis"/>
    <property type="evidence" value="ECO:0007669"/>
    <property type="project" value="UniProtKB-KW"/>
</dbReference>
<dbReference type="OrthoDB" id="9799980at2"/>
<proteinExistence type="inferred from homology"/>
<evidence type="ECO:0000313" key="7">
    <source>
        <dbReference type="Proteomes" id="UP000290244"/>
    </source>
</evidence>
<keyword evidence="4" id="KW-0720">Serine protease</keyword>